<proteinExistence type="predicted"/>
<evidence type="ECO:0000313" key="3">
    <source>
        <dbReference type="Proteomes" id="UP001228113"/>
    </source>
</evidence>
<dbReference type="PROSITE" id="PS51257">
    <property type="entry name" value="PROKAR_LIPOPROTEIN"/>
    <property type="match status" value="1"/>
</dbReference>
<protein>
    <submittedName>
        <fullName evidence="2">Uncharacterized protein</fullName>
    </submittedName>
</protein>
<gene>
    <name evidence="2" type="ORF">METESE_09270</name>
</gene>
<keyword evidence="3" id="KW-1185">Reference proteome</keyword>
<evidence type="ECO:0000256" key="1">
    <source>
        <dbReference type="SAM" id="Coils"/>
    </source>
</evidence>
<dbReference type="AlphaFoldDB" id="A0AA48GQX2"/>
<accession>A0AA48GQX2</accession>
<organism evidence="2 3">
    <name type="scientific">Mesoterricola sediminis</name>
    <dbReference type="NCBI Taxonomy" id="2927980"/>
    <lineage>
        <taxon>Bacteria</taxon>
        <taxon>Pseudomonadati</taxon>
        <taxon>Acidobacteriota</taxon>
        <taxon>Holophagae</taxon>
        <taxon>Holophagales</taxon>
        <taxon>Holophagaceae</taxon>
        <taxon>Mesoterricola</taxon>
    </lineage>
</organism>
<dbReference type="Proteomes" id="UP001228113">
    <property type="component" value="Chromosome"/>
</dbReference>
<dbReference type="KEGG" id="msea:METESE_09270"/>
<dbReference type="EMBL" id="AP027081">
    <property type="protein sequence ID" value="BDU75969.1"/>
    <property type="molecule type" value="Genomic_DNA"/>
</dbReference>
<reference evidence="2" key="1">
    <citation type="journal article" date="2023" name="Int. J. Syst. Evol. Microbiol.">
        <title>Mesoterricola silvestris gen. nov., sp. nov., Mesoterricola sediminis sp. nov., Geothrix oryzae sp. nov., Geothrix edaphica sp. nov., Geothrix rubra sp. nov., and Geothrix limicola sp. nov., six novel members of Acidobacteriota isolated from soils.</title>
        <authorList>
            <person name="Itoh H."/>
            <person name="Sugisawa Y."/>
            <person name="Mise K."/>
            <person name="Xu Z."/>
            <person name="Kuniyasu M."/>
            <person name="Ushijima N."/>
            <person name="Kawano K."/>
            <person name="Kobayashi E."/>
            <person name="Shiratori Y."/>
            <person name="Masuda Y."/>
            <person name="Senoo K."/>
        </authorList>
    </citation>
    <scope>NUCLEOTIDE SEQUENCE</scope>
    <source>
        <strain evidence="2">W786</strain>
    </source>
</reference>
<evidence type="ECO:0000313" key="2">
    <source>
        <dbReference type="EMBL" id="BDU75969.1"/>
    </source>
</evidence>
<name>A0AA48GQX2_9BACT</name>
<sequence>MLNRPILSTAAALVLVLGVACDRTSPAVKQAQEAAKAADDRVAALEKQLEEIKAGKVAGEGDADAAIHVSQAQVKALDRRLDQAKKAAAQRHTEAQELAAAPKAVADRAVLVEVPANTRLIVEIGRDLATDKDQAGDAWEGTLAEPVSVNGRVVWPKGTPVKGVVAQSTPAGRLQSGQGGLGIRLTTVGANDVEAGTFLVVGDKRGERNTKFIGGTAALGALVGILSSRNNQGDHALGGAAIGAAAGTALAAGTADTIIKIPAAKPVAFTLSAPERVVLK</sequence>
<keyword evidence="1" id="KW-0175">Coiled coil</keyword>
<feature type="coiled-coil region" evidence="1">
    <location>
        <begin position="28"/>
        <end position="87"/>
    </location>
</feature>
<dbReference type="RefSeq" id="WP_279341910.1">
    <property type="nucleotide sequence ID" value="NZ_AP027081.1"/>
</dbReference>